<protein>
    <submittedName>
        <fullName evidence="2">Predicted ATPase</fullName>
    </submittedName>
</protein>
<dbReference type="CDD" id="cd00093">
    <property type="entry name" value="HTH_XRE"/>
    <property type="match status" value="1"/>
</dbReference>
<gene>
    <name evidence="2" type="ORF">SAMN05216188_107314</name>
</gene>
<organism evidence="2 3">
    <name type="scientific">Lentzea xinjiangensis</name>
    <dbReference type="NCBI Taxonomy" id="402600"/>
    <lineage>
        <taxon>Bacteria</taxon>
        <taxon>Bacillati</taxon>
        <taxon>Actinomycetota</taxon>
        <taxon>Actinomycetes</taxon>
        <taxon>Pseudonocardiales</taxon>
        <taxon>Pseudonocardiaceae</taxon>
        <taxon>Lentzea</taxon>
    </lineage>
</organism>
<evidence type="ECO:0000259" key="1">
    <source>
        <dbReference type="PROSITE" id="PS50943"/>
    </source>
</evidence>
<dbReference type="GO" id="GO:0043531">
    <property type="term" value="F:ADP binding"/>
    <property type="evidence" value="ECO:0007669"/>
    <property type="project" value="InterPro"/>
</dbReference>
<proteinExistence type="predicted"/>
<dbReference type="Gene3D" id="3.40.50.300">
    <property type="entry name" value="P-loop containing nucleotide triphosphate hydrolases"/>
    <property type="match status" value="1"/>
</dbReference>
<evidence type="ECO:0000313" key="3">
    <source>
        <dbReference type="Proteomes" id="UP000199352"/>
    </source>
</evidence>
<dbReference type="InterPro" id="IPR027417">
    <property type="entry name" value="P-loop_NTPase"/>
</dbReference>
<dbReference type="STRING" id="402600.SAMN05216188_107314"/>
<dbReference type="SMART" id="SM00530">
    <property type="entry name" value="HTH_XRE"/>
    <property type="match status" value="1"/>
</dbReference>
<dbReference type="EMBL" id="FOFR01000007">
    <property type="protein sequence ID" value="SER07833.1"/>
    <property type="molecule type" value="Genomic_DNA"/>
</dbReference>
<dbReference type="PRINTS" id="PR00364">
    <property type="entry name" value="DISEASERSIST"/>
</dbReference>
<dbReference type="InterPro" id="IPR010982">
    <property type="entry name" value="Lambda_DNA-bd_dom_sf"/>
</dbReference>
<dbReference type="Gene3D" id="1.25.40.10">
    <property type="entry name" value="Tetratricopeptide repeat domain"/>
    <property type="match status" value="1"/>
</dbReference>
<keyword evidence="3" id="KW-1185">Reference proteome</keyword>
<dbReference type="AlphaFoldDB" id="A0A1H9LA09"/>
<dbReference type="PANTHER" id="PTHR47691:SF3">
    <property type="entry name" value="HTH-TYPE TRANSCRIPTIONAL REGULATOR RV0890C-RELATED"/>
    <property type="match status" value="1"/>
</dbReference>
<reference evidence="3" key="1">
    <citation type="submission" date="2016-10" db="EMBL/GenBank/DDBJ databases">
        <authorList>
            <person name="Varghese N."/>
            <person name="Submissions S."/>
        </authorList>
    </citation>
    <scope>NUCLEOTIDE SEQUENCE [LARGE SCALE GENOMIC DNA]</scope>
    <source>
        <strain evidence="3">CGMCC 4.3525</strain>
    </source>
</reference>
<dbReference type="Proteomes" id="UP000199352">
    <property type="component" value="Unassembled WGS sequence"/>
</dbReference>
<feature type="domain" description="HTH cro/C1-type" evidence="1">
    <location>
        <begin position="21"/>
        <end position="77"/>
    </location>
</feature>
<dbReference type="OrthoDB" id="581105at2"/>
<dbReference type="GO" id="GO:0003677">
    <property type="term" value="F:DNA binding"/>
    <property type="evidence" value="ECO:0007669"/>
    <property type="project" value="InterPro"/>
</dbReference>
<name>A0A1H9LA09_9PSEU</name>
<dbReference type="SUPFAM" id="SSF47413">
    <property type="entry name" value="lambda repressor-like DNA-binding domains"/>
    <property type="match status" value="1"/>
</dbReference>
<dbReference type="RefSeq" id="WP_089952133.1">
    <property type="nucleotide sequence ID" value="NZ_FOFR01000007.1"/>
</dbReference>
<dbReference type="Pfam" id="PF13560">
    <property type="entry name" value="HTH_31"/>
    <property type="match status" value="1"/>
</dbReference>
<dbReference type="PROSITE" id="PS50943">
    <property type="entry name" value="HTH_CROC1"/>
    <property type="match status" value="1"/>
</dbReference>
<sequence>MNSRRQQTGIETTEMTFGELLHLLREDRRLSLKALAAGANVSKGYLSNLEHNIRSPSAEIAEAIDRALEAGGELAELAVPRPRARATRERIRPAQLPAALRSFVPRREPLEQASAALAAHEGLIAFDGPAGVGKTAFTVHWAHTIASQFPDGVLFTDLRGFAADSPEDPAVVLGRFLRALGTSPQDIPTDLDGRVALYRTLLEATRTLVVLDNAVDADQIRPLLPSSPRSLALVTSRNRLSGAVIHDGAVRITLHPMSSEEALDLMRSVLGGRVDGDLAAAQVIADRAGRLPLALRIAGERANLLPTVPLRKLADELTRRQPLDVLATDETLAVRTVLSWSHDTLPSPMAATFRQLGLHPGGPIRIEAAAALSGLSPLQAQGHLSALATVHLVEQTAQDKFVMHDLVQAYALEQVRECADEETNRAALSRLVDLYLNTGAAAIRMLWPSRPRRPLELSQADLATLTFHHPADAVRWFEDELQLLVRLVRYGARWNITSVAYLPVVVNEMLFHRRAWSWWVPALRDALEMARRGRHRDAEAWALETLGDAGIDELKASSSAGLYRQAMQIRIELDDLSGVAACHVGLGRACYQLNDLDAAITHLEAARRLSTKAQDQWEFAVASAHLASVLAASGDAAGARSLLTEVQTIFDEAEDLMSSGCTSTLLAGLAESSGEYEVALHHLENALRTFNKVADVWSQAHIHRRVGDLHADRGNLHAAHRSWSAAADLLSGNTEPTAAGLRRQLIESLKEDV</sequence>
<dbReference type="InterPro" id="IPR001387">
    <property type="entry name" value="Cro/C1-type_HTH"/>
</dbReference>
<dbReference type="SUPFAM" id="SSF52540">
    <property type="entry name" value="P-loop containing nucleoside triphosphate hydrolases"/>
    <property type="match status" value="1"/>
</dbReference>
<dbReference type="SUPFAM" id="SSF48452">
    <property type="entry name" value="TPR-like"/>
    <property type="match status" value="1"/>
</dbReference>
<accession>A0A1H9LA09</accession>
<dbReference type="Gene3D" id="1.10.260.40">
    <property type="entry name" value="lambda repressor-like DNA-binding domains"/>
    <property type="match status" value="1"/>
</dbReference>
<dbReference type="PANTHER" id="PTHR47691">
    <property type="entry name" value="REGULATOR-RELATED"/>
    <property type="match status" value="1"/>
</dbReference>
<dbReference type="InterPro" id="IPR011990">
    <property type="entry name" value="TPR-like_helical_dom_sf"/>
</dbReference>
<evidence type="ECO:0000313" key="2">
    <source>
        <dbReference type="EMBL" id="SER07833.1"/>
    </source>
</evidence>